<evidence type="ECO:0000313" key="2">
    <source>
        <dbReference type="Proteomes" id="UP000056905"/>
    </source>
</evidence>
<dbReference type="STRING" id="69395.AQ619_14820"/>
<proteinExistence type="predicted"/>
<dbReference type="AlphaFoldDB" id="A0A0P0P1X0"/>
<organism evidence="1 2">
    <name type="scientific">Caulobacter henricii</name>
    <dbReference type="NCBI Taxonomy" id="69395"/>
    <lineage>
        <taxon>Bacteria</taxon>
        <taxon>Pseudomonadati</taxon>
        <taxon>Pseudomonadota</taxon>
        <taxon>Alphaproteobacteria</taxon>
        <taxon>Caulobacterales</taxon>
        <taxon>Caulobacteraceae</taxon>
        <taxon>Caulobacter</taxon>
    </lineage>
</organism>
<evidence type="ECO:0008006" key="3">
    <source>
        <dbReference type="Google" id="ProtNLM"/>
    </source>
</evidence>
<dbReference type="EMBL" id="CP013002">
    <property type="protein sequence ID" value="ALL14517.1"/>
    <property type="molecule type" value="Genomic_DNA"/>
</dbReference>
<dbReference type="InterPro" id="IPR025629">
    <property type="entry name" value="DUF4287"/>
</dbReference>
<name>A0A0P0P1X0_9CAUL</name>
<sequence length="71" mass="7734">MADEKVKGPASYFPSIEKTYGRPIADWQALVRVAYPAKHMELVALLKTEHGMGHGHANAVVAFTLAQDGLK</sequence>
<reference evidence="1 2" key="1">
    <citation type="submission" date="2015-10" db="EMBL/GenBank/DDBJ databases">
        <title>Conservation of the essential genome among Caulobacter and Brevundimonas species.</title>
        <authorList>
            <person name="Scott D."/>
            <person name="Ely B."/>
        </authorList>
    </citation>
    <scope>NUCLEOTIDE SEQUENCE [LARGE SCALE GENOMIC DNA]</scope>
    <source>
        <strain evidence="1 2">CB4</strain>
    </source>
</reference>
<protein>
    <recommendedName>
        <fullName evidence="3">DUF4287 domain-containing protein</fullName>
    </recommendedName>
</protein>
<accession>A0A0P0P1X0</accession>
<dbReference type="OrthoDB" id="9809825at2"/>
<dbReference type="Proteomes" id="UP000056905">
    <property type="component" value="Chromosome"/>
</dbReference>
<dbReference type="Pfam" id="PF14117">
    <property type="entry name" value="DUF4287"/>
    <property type="match status" value="1"/>
</dbReference>
<keyword evidence="2" id="KW-1185">Reference proteome</keyword>
<evidence type="ECO:0000313" key="1">
    <source>
        <dbReference type="EMBL" id="ALL14517.1"/>
    </source>
</evidence>
<dbReference type="KEGG" id="chq:AQ619_14820"/>
<dbReference type="RefSeq" id="WP_062149288.1">
    <property type="nucleotide sequence ID" value="NZ_CP013002.1"/>
</dbReference>
<gene>
    <name evidence="1" type="ORF">AQ619_14820</name>
</gene>